<comment type="caution">
    <text evidence="1">The sequence shown here is derived from an EMBL/GenBank/DDBJ whole genome shotgun (WGS) entry which is preliminary data.</text>
</comment>
<gene>
    <name evidence="1" type="ORF">ADUPG1_009762</name>
</gene>
<dbReference type="EMBL" id="BQXS01011323">
    <property type="protein sequence ID" value="GKT36872.1"/>
    <property type="molecule type" value="Genomic_DNA"/>
</dbReference>
<protein>
    <submittedName>
        <fullName evidence="1">Uncharacterized protein</fullName>
    </submittedName>
</protein>
<reference evidence="1" key="1">
    <citation type="submission" date="2022-03" db="EMBL/GenBank/DDBJ databases">
        <title>Draft genome sequence of Aduncisulcus paluster, a free-living microaerophilic Fornicata.</title>
        <authorList>
            <person name="Yuyama I."/>
            <person name="Kume K."/>
            <person name="Tamura T."/>
            <person name="Inagaki Y."/>
            <person name="Hashimoto T."/>
        </authorList>
    </citation>
    <scope>NUCLEOTIDE SEQUENCE</scope>
    <source>
        <strain evidence="1">NY0171</strain>
    </source>
</reference>
<sequence length="819" mass="92077">MSSLKKQIETLSSLPVSTYILHPSFIVPPYCENSPSFDNLIHVFPLSFVPLTTFVDGELSMDLPMSSSSHQSCLIDTSMFWILKSVSSIISNLVFSGCFPYLLDINDFGCFVDGSMKIINSTFIYIDDKAILLPKKDRKKCVKEPISHVSKKSIRFPISPHRLCLLPPELVLLPSSISCIGEYMATWSLGLFILKLLVPSSSEIFSAGVSKYLIWLNSVVKKTFHASSFPFESSIDHLDDDLGKLQEQSHSWTFLDAFPQLQSELSSHSLASLITQSLSIIPSRRPRLKEFIDSISQIYSSISPSYDEICDKILGHIGTIRTNARHSYSTKCEEFSLGKDIHMRKVPTCTEFQHAIHSSSDIRSLSDFPLPSPFNSTSTLFQSLSGTSQSQILRDSVCTYCVPSDDVQSFESEDYPTRSINGTSWVCPVCRAMFCAKCAGTQFICRKCQDNGTSGNNLMDIITFTRRKIEANIEVFKSKRLLMDVVKSEYESCLYSIRVTKEIKEYAYQECLAFVSKLDEHDTIKRKLTEALSHIMGVLHEMMDQNDSSLLSSHSEGAFSLCKPSLIKLCLKNLQTLQATTTEKYKGLEALKLSCDSLFSSLVDHCDAKCRELSSHSQVLRSFIAEFEVFISDFMDVFEHSLKFLHPLGSKSLDIPPSQCKDRSIAFTREHSKACMAVSFHIMEKYTRIREKLLLKWENTAVNNGLVNNNPSFFVDIPFISIKSCQTPLISKDYPKTIQFNPYQALFLPGNGFSKMIPLFDTSSMVDYGQESPFILDIKNSGIYMFVVEGGDSGQNVGSMVRACTRLQRDSKLILLRGG</sequence>
<proteinExistence type="predicted"/>
<organism evidence="1 2">
    <name type="scientific">Aduncisulcus paluster</name>
    <dbReference type="NCBI Taxonomy" id="2918883"/>
    <lineage>
        <taxon>Eukaryota</taxon>
        <taxon>Metamonada</taxon>
        <taxon>Carpediemonas-like organisms</taxon>
        <taxon>Aduncisulcus</taxon>
    </lineage>
</organism>
<name>A0ABQ5KWP6_9EUKA</name>
<feature type="non-terminal residue" evidence="1">
    <location>
        <position position="819"/>
    </location>
</feature>
<dbReference type="Proteomes" id="UP001057375">
    <property type="component" value="Unassembled WGS sequence"/>
</dbReference>
<accession>A0ABQ5KWP6</accession>
<evidence type="ECO:0000313" key="1">
    <source>
        <dbReference type="EMBL" id="GKT36872.1"/>
    </source>
</evidence>
<evidence type="ECO:0000313" key="2">
    <source>
        <dbReference type="Proteomes" id="UP001057375"/>
    </source>
</evidence>
<keyword evidence="2" id="KW-1185">Reference proteome</keyword>